<feature type="region of interest" description="Disordered" evidence="1">
    <location>
        <begin position="75"/>
        <end position="106"/>
    </location>
</feature>
<organism evidence="2 3">
    <name type="scientific">Colletotrichum liriopes</name>
    <dbReference type="NCBI Taxonomy" id="708192"/>
    <lineage>
        <taxon>Eukaryota</taxon>
        <taxon>Fungi</taxon>
        <taxon>Dikarya</taxon>
        <taxon>Ascomycota</taxon>
        <taxon>Pezizomycotina</taxon>
        <taxon>Sordariomycetes</taxon>
        <taxon>Hypocreomycetidae</taxon>
        <taxon>Glomerellales</taxon>
        <taxon>Glomerellaceae</taxon>
        <taxon>Colletotrichum</taxon>
        <taxon>Colletotrichum spaethianum species complex</taxon>
    </lineage>
</organism>
<evidence type="ECO:0000313" key="3">
    <source>
        <dbReference type="Proteomes" id="UP001055172"/>
    </source>
</evidence>
<evidence type="ECO:0000256" key="1">
    <source>
        <dbReference type="SAM" id="MobiDB-lite"/>
    </source>
</evidence>
<accession>A0AA37GVJ5</accession>
<gene>
    <name evidence="2" type="ORF">ColLi_10921</name>
</gene>
<sequence>MASKYVDATLYGLDRRLKPDSSHRNRLRRYGPITMTSHTYWQDIQRRKHCMSALGPLLFRLVAFVRIATMFRRRKVQPNPHGQTVAPTQTNKATQEGTSSEESTTTLMGAHLSCEQLLTAPKNA</sequence>
<reference evidence="2 3" key="1">
    <citation type="submission" date="2021-07" db="EMBL/GenBank/DDBJ databases">
        <title>Genome data of Colletotrichum spaethianum.</title>
        <authorList>
            <person name="Utami Y.D."/>
            <person name="Hiruma K."/>
        </authorList>
    </citation>
    <scope>NUCLEOTIDE SEQUENCE [LARGE SCALE GENOMIC DNA]</scope>
    <source>
        <strain evidence="2 3">MAFF 242679</strain>
    </source>
</reference>
<dbReference type="Proteomes" id="UP001055172">
    <property type="component" value="Unassembled WGS sequence"/>
</dbReference>
<feature type="compositionally biased region" description="Low complexity" evidence="1">
    <location>
        <begin position="94"/>
        <end position="106"/>
    </location>
</feature>
<feature type="compositionally biased region" description="Polar residues" evidence="1">
    <location>
        <begin position="80"/>
        <end position="93"/>
    </location>
</feature>
<protein>
    <submittedName>
        <fullName evidence="2">Uncharacterized protein</fullName>
    </submittedName>
</protein>
<proteinExistence type="predicted"/>
<dbReference type="AlphaFoldDB" id="A0AA37GVJ5"/>
<name>A0AA37GVJ5_9PEZI</name>
<comment type="caution">
    <text evidence="2">The sequence shown here is derived from an EMBL/GenBank/DDBJ whole genome shotgun (WGS) entry which is preliminary data.</text>
</comment>
<dbReference type="EMBL" id="BPPX01000030">
    <property type="protein sequence ID" value="GJC88083.1"/>
    <property type="molecule type" value="Genomic_DNA"/>
</dbReference>
<evidence type="ECO:0000313" key="2">
    <source>
        <dbReference type="EMBL" id="GJC88083.1"/>
    </source>
</evidence>
<keyword evidence="3" id="KW-1185">Reference proteome</keyword>